<evidence type="ECO:0000313" key="1">
    <source>
        <dbReference type="EMBL" id="KAJ8897326.1"/>
    </source>
</evidence>
<proteinExistence type="predicted"/>
<dbReference type="Proteomes" id="UP001159363">
    <property type="component" value="Chromosome 1"/>
</dbReference>
<comment type="caution">
    <text evidence="1">The sequence shown here is derived from an EMBL/GenBank/DDBJ whole genome shotgun (WGS) entry which is preliminary data.</text>
</comment>
<dbReference type="EMBL" id="JARBHB010000001">
    <property type="protein sequence ID" value="KAJ8897326.1"/>
    <property type="molecule type" value="Genomic_DNA"/>
</dbReference>
<accession>A0ABQ9IKY9</accession>
<evidence type="ECO:0000313" key="2">
    <source>
        <dbReference type="Proteomes" id="UP001159363"/>
    </source>
</evidence>
<organism evidence="1 2">
    <name type="scientific">Dryococelus australis</name>
    <dbReference type="NCBI Taxonomy" id="614101"/>
    <lineage>
        <taxon>Eukaryota</taxon>
        <taxon>Metazoa</taxon>
        <taxon>Ecdysozoa</taxon>
        <taxon>Arthropoda</taxon>
        <taxon>Hexapoda</taxon>
        <taxon>Insecta</taxon>
        <taxon>Pterygota</taxon>
        <taxon>Neoptera</taxon>
        <taxon>Polyneoptera</taxon>
        <taxon>Phasmatodea</taxon>
        <taxon>Verophasmatodea</taxon>
        <taxon>Anareolatae</taxon>
        <taxon>Phasmatidae</taxon>
        <taxon>Eurycanthinae</taxon>
        <taxon>Dryococelus</taxon>
    </lineage>
</organism>
<keyword evidence="2" id="KW-1185">Reference proteome</keyword>
<reference evidence="1 2" key="1">
    <citation type="submission" date="2023-02" db="EMBL/GenBank/DDBJ databases">
        <title>LHISI_Scaffold_Assembly.</title>
        <authorList>
            <person name="Stuart O.P."/>
            <person name="Cleave R."/>
            <person name="Magrath M.J.L."/>
            <person name="Mikheyev A.S."/>
        </authorList>
    </citation>
    <scope>NUCLEOTIDE SEQUENCE [LARGE SCALE GENOMIC DNA]</scope>
    <source>
        <strain evidence="1">Daus_M_001</strain>
        <tissue evidence="1">Leg muscle</tissue>
    </source>
</reference>
<protein>
    <submittedName>
        <fullName evidence="1">Uncharacterized protein</fullName>
    </submittedName>
</protein>
<gene>
    <name evidence="1" type="ORF">PR048_002672</name>
</gene>
<sequence length="314" mass="35270">MATGLWQRRYLGPCASPRRHSQQPAGFRVVAEEPVYLIFSLWLEPPSLAAHVRSLHWPAKRWSAVRQSAPGGRSNPSNTEISTLPHITATVKLIGIPPPFPTVIMVPEAVLVGGCRRSDTPISAIFSRRWPDEERRRTQGDTGLYRRVVEEGENYPARDPRKQLVPGARLAARYGNRYTPIYSQQRWTIGAAVTERFDCSPPIKAKRVRSLARSLSDFRKWESCRTMPLVGRVFSGISRFLRPCIPALLHAHFAPPPSALNTSMLRTAQISPLRSILDVQDIYGCHCSQGISGRCFERFHCEKSDLLSLCTSCL</sequence>
<name>A0ABQ9IKY9_9NEOP</name>